<dbReference type="SUPFAM" id="SSF52540">
    <property type="entry name" value="P-loop containing nucleoside triphosphate hydrolases"/>
    <property type="match status" value="1"/>
</dbReference>
<reference evidence="6 7" key="1">
    <citation type="submission" date="2017-06" db="EMBL/GenBank/DDBJ databases">
        <title>Genome sequencing of cyanobaciteial culture collection at National Institute for Environmental Studies (NIES).</title>
        <authorList>
            <person name="Hirose Y."/>
            <person name="Shimura Y."/>
            <person name="Fujisawa T."/>
            <person name="Nakamura Y."/>
            <person name="Kawachi M."/>
        </authorList>
    </citation>
    <scope>NUCLEOTIDE SEQUENCE [LARGE SCALE GENOMIC DNA]</scope>
    <source>
        <strain evidence="6 7">NIES-2135</strain>
    </source>
</reference>
<dbReference type="InterPro" id="IPR004155">
    <property type="entry name" value="PBS_lyase_HEAT"/>
</dbReference>
<evidence type="ECO:0000256" key="3">
    <source>
        <dbReference type="ARBA" id="ARBA00022738"/>
    </source>
</evidence>
<keyword evidence="2" id="KW-0677">Repeat</keyword>
<dbReference type="GO" id="GO:0016491">
    <property type="term" value="F:oxidoreductase activity"/>
    <property type="evidence" value="ECO:0007669"/>
    <property type="project" value="TreeGrafter"/>
</dbReference>
<keyword evidence="7" id="KW-1185">Reference proteome</keyword>
<dbReference type="AlphaFoldDB" id="A0A1Z4JE79"/>
<dbReference type="GO" id="GO:0030089">
    <property type="term" value="C:phycobilisome"/>
    <property type="evidence" value="ECO:0007669"/>
    <property type="project" value="UniProtKB-KW"/>
</dbReference>
<protein>
    <recommendedName>
        <fullName evidence="5">NACHT domain-containing protein</fullName>
    </recommendedName>
</protein>
<dbReference type="InterPro" id="IPR021133">
    <property type="entry name" value="HEAT_type_2"/>
</dbReference>
<dbReference type="InterPro" id="IPR027417">
    <property type="entry name" value="P-loop_NTPase"/>
</dbReference>
<dbReference type="SUPFAM" id="SSF48371">
    <property type="entry name" value="ARM repeat"/>
    <property type="match status" value="2"/>
</dbReference>
<dbReference type="EMBL" id="AP018203">
    <property type="protein sequence ID" value="BAY55030.1"/>
    <property type="molecule type" value="Genomic_DNA"/>
</dbReference>
<evidence type="ECO:0000313" key="7">
    <source>
        <dbReference type="Proteomes" id="UP000217895"/>
    </source>
</evidence>
<dbReference type="Proteomes" id="UP000217895">
    <property type="component" value="Chromosome"/>
</dbReference>
<evidence type="ECO:0000256" key="2">
    <source>
        <dbReference type="ARBA" id="ARBA00022737"/>
    </source>
</evidence>
<dbReference type="PROSITE" id="PS50837">
    <property type="entry name" value="NACHT"/>
    <property type="match status" value="1"/>
</dbReference>
<dbReference type="InterPro" id="IPR011989">
    <property type="entry name" value="ARM-like"/>
</dbReference>
<keyword evidence="3" id="KW-0605">Phycobilisome</keyword>
<accession>A0A1Z4JE79</accession>
<keyword evidence="1" id="KW-0042">Antenna complex</keyword>
<organism evidence="6 7">
    <name type="scientific">Leptolyngbya boryana NIES-2135</name>
    <dbReference type="NCBI Taxonomy" id="1973484"/>
    <lineage>
        <taxon>Bacteria</taxon>
        <taxon>Bacillati</taxon>
        <taxon>Cyanobacteriota</taxon>
        <taxon>Cyanophyceae</taxon>
        <taxon>Leptolyngbyales</taxon>
        <taxon>Leptolyngbyaceae</taxon>
        <taxon>Leptolyngbya group</taxon>
        <taxon>Leptolyngbya</taxon>
    </lineage>
</organism>
<dbReference type="InterPro" id="IPR054589">
    <property type="entry name" value="NCH4"/>
</dbReference>
<dbReference type="Pfam" id="PF22731">
    <property type="entry name" value="NCH4"/>
    <property type="match status" value="1"/>
</dbReference>
<evidence type="ECO:0000256" key="1">
    <source>
        <dbReference type="ARBA" id="ARBA00022549"/>
    </source>
</evidence>
<dbReference type="Gene3D" id="3.40.50.300">
    <property type="entry name" value="P-loop containing nucleotide triphosphate hydrolases"/>
    <property type="match status" value="1"/>
</dbReference>
<name>A0A1Z4JE79_LEPBY</name>
<dbReference type="Gene3D" id="1.25.10.10">
    <property type="entry name" value="Leucine-rich Repeat Variant"/>
    <property type="match status" value="5"/>
</dbReference>
<dbReference type="Pfam" id="PF03130">
    <property type="entry name" value="HEAT_PBS"/>
    <property type="match status" value="1"/>
</dbReference>
<dbReference type="InterPro" id="IPR016024">
    <property type="entry name" value="ARM-type_fold"/>
</dbReference>
<proteinExistence type="predicted"/>
<evidence type="ECO:0000256" key="4">
    <source>
        <dbReference type="ARBA" id="ARBA00045876"/>
    </source>
</evidence>
<feature type="domain" description="NACHT" evidence="5">
    <location>
        <begin position="549"/>
        <end position="673"/>
    </location>
</feature>
<dbReference type="PROSITE" id="PS50077">
    <property type="entry name" value="HEAT_REPEAT"/>
    <property type="match status" value="3"/>
</dbReference>
<dbReference type="SMART" id="SM00567">
    <property type="entry name" value="EZ_HEAT"/>
    <property type="match status" value="14"/>
</dbReference>
<gene>
    <name evidence="6" type="ORF">NIES2135_18510</name>
</gene>
<dbReference type="Pfam" id="PF13646">
    <property type="entry name" value="HEAT_2"/>
    <property type="match status" value="2"/>
</dbReference>
<dbReference type="InterPro" id="IPR007111">
    <property type="entry name" value="NACHT_NTPase"/>
</dbReference>
<dbReference type="PANTHER" id="PTHR12697">
    <property type="entry name" value="PBS LYASE HEAT-LIKE PROTEIN"/>
    <property type="match status" value="1"/>
</dbReference>
<evidence type="ECO:0000259" key="5">
    <source>
        <dbReference type="PROSITE" id="PS50837"/>
    </source>
</evidence>
<sequence length="1151" mass="126231">MASHTRKIVFLASQVTLLCLTSVLIPRAGLAQTSPAGVRKLAAETQSQSAIAALKRQGNPAIKTLIQLARDEKEPQKNRIFAIVALGELNARSAIPVLSNLVSASPKAIRLAALDAFTKIENPGKEAVAAQVTALKDKDTEIKIAAAQALTNAGTEASLAITDLISALADPNLKVRVKAVDAIAAAGSQAKPAIAALMDTLSSQEREFKKAAVIALSKLGQDAKPAVPILAQLLADPDSEIRVATATTLGTLEGYAAEAVPQLARALQNPDRNTRSFAASALGRIGSQSEPAVPDLTRLLKDFDKDVRASAATALGRIGLEARSALPELVNALKDENVGVRVNSAFAVGRLAGALQDRAAKLSADELSAAYSTLETALPILEDPQASFNEDVTNSVRRSLKSLKNEKDSRLFEQTWEWAQANPATAGIVAYLLAMPSLWLIVLLIRPIWLLKLNNVLQPYTDFEIPSPTGGSIKIPLRFVLFVGWFHYHPRVLDAWVGQQIEVAREAFAHKNTVNDRKVYIPIPVVMDGNAIAELCSEDLHTTFWDGRQCLLIWGEGGIGKTSLACHLAKWSMSDNKLERLSRHRMLPVLLEQELDFKLPEDKNPFREAIRGQLQALIDAAEPISDEFLEKLLRQRRILVIVDRLSELSEETRQQIRPGHPDFPANALIVTSRVEETLDEVPKTTVKPLRIEGNRLSSFLEAYLNQRSKRELFTDPEYFDACSQLSKMVGQRNITVLLAKLYAEQMIAKKDGSEDTLPDNIPDLMLSYLNELNRDTAEDEPDNLMVHEDAKIIAWECLKHYYRPAPAKREAILEALKAKTKAEEDEVKIRLKHLERRLRIVQAIGPAQDQICFALDPLAECLAALHLVELYQDDRSAWDNWLIQADAMPGSPDTIQGFLMAMRDCCLTRSAEIDVPDSVLEQLGQRVGLSAEVLRKSQIDQRMRRLTPMLSTGDTVDRIEAIRELGELGAASKDVLPALIREFQDRDWSVRREVARAIGNIGPEARTAIPALVERLRDEDRRVCTEAIATLGKLGVSAIPALVSALDAKTPFVRSSAAWVLASFNSAAKPAIPALIAALKDEDWQVRWVAAYALGCIGPEAKSAIPSLIEAFRGEYELVSKEASRTLWRISGEAGVIVSALGGMQQSNDRN</sequence>
<dbReference type="InterPro" id="IPR000357">
    <property type="entry name" value="HEAT"/>
</dbReference>
<comment type="function">
    <text evidence="4">Catalyzes the hydroxylation of the N(6)-(4-aminobutyl)-L-lysine intermediate produced by deoxyhypusine synthase/DHPS on a critical lysine of the eukaryotic translation initiation factor 5A/eIF-5A. This is the second step of the post-translational modification of that lysine into an unusual amino acid residue named hypusine. Hypusination is unique to mature eIF-5A factor and is essential for its function.</text>
</comment>
<dbReference type="PANTHER" id="PTHR12697:SF5">
    <property type="entry name" value="DEOXYHYPUSINE HYDROXYLASE"/>
    <property type="match status" value="1"/>
</dbReference>
<evidence type="ECO:0000313" key="6">
    <source>
        <dbReference type="EMBL" id="BAY55030.1"/>
    </source>
</evidence>
<dbReference type="Pfam" id="PF02985">
    <property type="entry name" value="HEAT"/>
    <property type="match status" value="1"/>
</dbReference>